<keyword evidence="2" id="KW-0614">Plasmid</keyword>
<gene>
    <name evidence="2" type="ORF">ERS450000_03873</name>
</gene>
<feature type="region of interest" description="Disordered" evidence="1">
    <location>
        <begin position="1"/>
        <end position="26"/>
    </location>
</feature>
<accession>A0A0H5PD21</accession>
<dbReference type="RefSeq" id="WP_159005437.1">
    <property type="nucleotide sequence ID" value="NZ_CP031418.1"/>
</dbReference>
<reference evidence="3" key="1">
    <citation type="submission" date="2015-03" db="EMBL/GenBank/DDBJ databases">
        <authorList>
            <consortium name="Pathogen Informatics"/>
        </authorList>
    </citation>
    <scope>NUCLEOTIDE SEQUENCE [LARGE SCALE GENOMIC DNA]</scope>
    <source>
        <strain evidence="3">NCTC11134</strain>
        <plasmid evidence="3">2</plasmid>
    </source>
</reference>
<geneLocation type="plasmid" evidence="2">
    <name>2</name>
</geneLocation>
<evidence type="ECO:0000313" key="2">
    <source>
        <dbReference type="EMBL" id="CRY80466.1"/>
    </source>
</evidence>
<dbReference type="KEGG" id="nfr:ERS450000_03873"/>
<feature type="compositionally biased region" description="Polar residues" evidence="1">
    <location>
        <begin position="1"/>
        <end position="13"/>
    </location>
</feature>
<organism evidence="2 3">
    <name type="scientific">Nocardia farcinica</name>
    <dbReference type="NCBI Taxonomy" id="37329"/>
    <lineage>
        <taxon>Bacteria</taxon>
        <taxon>Bacillati</taxon>
        <taxon>Actinomycetota</taxon>
        <taxon>Actinomycetes</taxon>
        <taxon>Mycobacteriales</taxon>
        <taxon>Nocardiaceae</taxon>
        <taxon>Nocardia</taxon>
    </lineage>
</organism>
<name>A0A0H5PD21_NOCFR</name>
<dbReference type="EMBL" id="LN868939">
    <property type="protein sequence ID" value="CRY80466.1"/>
    <property type="molecule type" value="Genomic_DNA"/>
</dbReference>
<dbReference type="AlphaFoldDB" id="A0A0H5PD21"/>
<dbReference type="Proteomes" id="UP000057820">
    <property type="component" value="Plasmid 2"/>
</dbReference>
<sequence length="48" mass="5163">MSTLNTDTITNEAVQRAASDSEATNAAVRDRIAQFRSDDNAAMMGGWT</sequence>
<protein>
    <submittedName>
        <fullName evidence="2">Uncharacterized protein</fullName>
    </submittedName>
</protein>
<evidence type="ECO:0000313" key="3">
    <source>
        <dbReference type="Proteomes" id="UP000057820"/>
    </source>
</evidence>
<proteinExistence type="predicted"/>
<evidence type="ECO:0000256" key="1">
    <source>
        <dbReference type="SAM" id="MobiDB-lite"/>
    </source>
</evidence>